<dbReference type="EMBL" id="MKKU01000001">
    <property type="protein sequence ID" value="RNF27703.1"/>
    <property type="molecule type" value="Genomic_DNA"/>
</dbReference>
<name>A0A3R7LI35_9TRYP</name>
<evidence type="ECO:0000313" key="2">
    <source>
        <dbReference type="EMBL" id="RNF27703.1"/>
    </source>
</evidence>
<feature type="region of interest" description="Disordered" evidence="1">
    <location>
        <begin position="1"/>
        <end position="34"/>
    </location>
</feature>
<feature type="compositionally biased region" description="Polar residues" evidence="1">
    <location>
        <begin position="12"/>
        <end position="29"/>
    </location>
</feature>
<evidence type="ECO:0000313" key="3">
    <source>
        <dbReference type="Proteomes" id="UP000284403"/>
    </source>
</evidence>
<accession>A0A3R7LI35</accession>
<dbReference type="Proteomes" id="UP000284403">
    <property type="component" value="Unassembled WGS sequence"/>
</dbReference>
<evidence type="ECO:0000256" key="1">
    <source>
        <dbReference type="SAM" id="MobiDB-lite"/>
    </source>
</evidence>
<organism evidence="2 3">
    <name type="scientific">Trypanosoma conorhini</name>
    <dbReference type="NCBI Taxonomy" id="83891"/>
    <lineage>
        <taxon>Eukaryota</taxon>
        <taxon>Discoba</taxon>
        <taxon>Euglenozoa</taxon>
        <taxon>Kinetoplastea</taxon>
        <taxon>Metakinetoplastina</taxon>
        <taxon>Trypanosomatida</taxon>
        <taxon>Trypanosomatidae</taxon>
        <taxon>Trypanosoma</taxon>
    </lineage>
</organism>
<reference evidence="2 3" key="1">
    <citation type="journal article" date="2018" name="BMC Genomics">
        <title>Genomic comparison of Trypanosoma conorhini and Trypanosoma rangeli to Trypanosoma cruzi strains of high and low virulence.</title>
        <authorList>
            <person name="Bradwell K.R."/>
            <person name="Koparde V.N."/>
            <person name="Matveyev A.V."/>
            <person name="Serrano M.G."/>
            <person name="Alves J.M."/>
            <person name="Parikh H."/>
            <person name="Huang B."/>
            <person name="Lee V."/>
            <person name="Espinosa-Alvarez O."/>
            <person name="Ortiz P.A."/>
            <person name="Costa-Martins A.G."/>
            <person name="Teixeira M.M."/>
            <person name="Buck G.A."/>
        </authorList>
    </citation>
    <scope>NUCLEOTIDE SEQUENCE [LARGE SCALE GENOMIC DNA]</scope>
    <source>
        <strain evidence="2 3">025E</strain>
    </source>
</reference>
<dbReference type="AlphaFoldDB" id="A0A3R7LI35"/>
<sequence length="125" mass="13665">MCLRRMSGRVGQGQSERNATQAPATPLTHSEQETLPIITTKASTCPPAHASTASIWRLRFFPFALPRTSREGARHTCRHVCGEGRTAHVCSKTTFKGARTGTATKTEMRTSVYVNTYIKAGKTPT</sequence>
<comment type="caution">
    <text evidence="2">The sequence shown here is derived from an EMBL/GenBank/DDBJ whole genome shotgun (WGS) entry which is preliminary data.</text>
</comment>
<proteinExistence type="predicted"/>
<protein>
    <submittedName>
        <fullName evidence="2">Uncharacterized protein</fullName>
    </submittedName>
</protein>
<gene>
    <name evidence="2" type="ORF">Tco025E_00087</name>
</gene>
<dbReference type="GeneID" id="40313698"/>
<dbReference type="RefSeq" id="XP_029232909.1">
    <property type="nucleotide sequence ID" value="XM_029367036.1"/>
</dbReference>
<keyword evidence="3" id="KW-1185">Reference proteome</keyword>